<dbReference type="InterPro" id="IPR002772">
    <property type="entry name" value="Glyco_hydro_3_C"/>
</dbReference>
<dbReference type="InterPro" id="IPR026891">
    <property type="entry name" value="Fn3-like"/>
</dbReference>
<dbReference type="InterPro" id="IPR017853">
    <property type="entry name" value="GH"/>
</dbReference>
<dbReference type="InterPro" id="IPR036962">
    <property type="entry name" value="Glyco_hydro_3_N_sf"/>
</dbReference>
<dbReference type="Gramene" id="OBART11G10280.1">
    <property type="protein sequence ID" value="OBART11G10280.1"/>
    <property type="gene ID" value="OBART11G10280"/>
</dbReference>
<dbReference type="InterPro" id="IPR013783">
    <property type="entry name" value="Ig-like_fold"/>
</dbReference>
<dbReference type="PANTHER" id="PTHR42721:SF9">
    <property type="entry name" value="OS11G0297300 PROTEIN"/>
    <property type="match status" value="1"/>
</dbReference>
<dbReference type="FunFam" id="2.60.40.10:FF:001112">
    <property type="entry name" value="probable beta-D-xylosidase 7"/>
    <property type="match status" value="1"/>
</dbReference>
<sequence length="770" mass="82915">MHGVHVSVGSLLSFALRSALCAEKMSSDRRRNLSSWGDTWLSPIGRSGLYEAGASLTQLTRIASTSSRLLRTLPMAVSTSRRGGGVLAAVVTAVAALAMLGGVAWGGNPGFTCGPASAQKGFAFCNAALPAEQRAADLVARLTTAEKVGQLGDQAPGVPRLGIPVYKWWSEALHGLAISGKGIHFGQRTYWSETPGEDPTTASKYGAAFVKGLQGSSLTNLQTSACCKHITAYDIEEWKGVSRYNFNAKVTPQDLADTYNPPFRSCVVDGKASCIMCAYTLINGVPACASSDLLTKTVRGEWKLDGYTASDCDAVAILHKSEHFTRTAEEAVAVALKAGLDINCGVYMQQNAASALQQGKMTEKDVDKALKNLFAIRMRLGHFDGDPRGNKLYGRLGAADVCTPVHKALALEAARRGVVLLKNNDILALLGNYYGLPCETTTPFGGIQKYVKSAKFLPGCSSAACDVAATDQATALAKSSDYVFLVMGLSQKQEQEGLDRTSLLLPGKQQALITAVATASKRPVILILLTGGPVDITFAQTNPKIGAILWAGYPGQAGGQAIADVLFGEFNPSGKLPVTWYPEEFTKFTMTDMRMRPDPATGYPGRSYRFYKGKTVYKFGYGLSYSKFACRIVSGAGNSSSYGKAALAGLRAATTPEGDAVYRVDEIGDDRCERLRFPVMVEVQNHGPMDGKHTVLMFVRWSSTDGGRPVRQLIGFRNQHLKVGEKKKLKMEISPCEHLSRARVDGEKVIDRGSHFLMVEEDELEIRFQD</sequence>
<organism evidence="6">
    <name type="scientific">Oryza barthii</name>
    <dbReference type="NCBI Taxonomy" id="65489"/>
    <lineage>
        <taxon>Eukaryota</taxon>
        <taxon>Viridiplantae</taxon>
        <taxon>Streptophyta</taxon>
        <taxon>Embryophyta</taxon>
        <taxon>Tracheophyta</taxon>
        <taxon>Spermatophyta</taxon>
        <taxon>Magnoliopsida</taxon>
        <taxon>Liliopsida</taxon>
        <taxon>Poales</taxon>
        <taxon>Poaceae</taxon>
        <taxon>BOP clade</taxon>
        <taxon>Oryzoideae</taxon>
        <taxon>Oryzeae</taxon>
        <taxon>Oryzinae</taxon>
        <taxon>Oryza</taxon>
    </lineage>
</organism>
<feature type="signal peptide" evidence="4">
    <location>
        <begin position="1"/>
        <end position="21"/>
    </location>
</feature>
<dbReference type="STRING" id="65489.A0A0D3HKS7"/>
<dbReference type="SMART" id="SM01217">
    <property type="entry name" value="Fn3_like"/>
    <property type="match status" value="1"/>
</dbReference>
<dbReference type="Gene3D" id="3.20.20.300">
    <property type="entry name" value="Glycoside hydrolase, family 3, N-terminal domain"/>
    <property type="match status" value="2"/>
</dbReference>
<dbReference type="eggNOG" id="ENOG502QQ55">
    <property type="taxonomic scope" value="Eukaryota"/>
</dbReference>
<feature type="domain" description="Fibronectin type III-like" evidence="5">
    <location>
        <begin position="693"/>
        <end position="763"/>
    </location>
</feature>
<dbReference type="GO" id="GO:0009505">
    <property type="term" value="C:plant-type cell wall"/>
    <property type="evidence" value="ECO:0007669"/>
    <property type="project" value="TreeGrafter"/>
</dbReference>
<dbReference type="GO" id="GO:0031222">
    <property type="term" value="P:arabinan catabolic process"/>
    <property type="evidence" value="ECO:0007669"/>
    <property type="project" value="TreeGrafter"/>
</dbReference>
<keyword evidence="7" id="KW-1185">Reference proteome</keyword>
<dbReference type="PANTHER" id="PTHR42721">
    <property type="entry name" value="SUGAR HYDROLASE-RELATED"/>
    <property type="match status" value="1"/>
</dbReference>
<evidence type="ECO:0000256" key="4">
    <source>
        <dbReference type="SAM" id="SignalP"/>
    </source>
</evidence>
<dbReference type="Pfam" id="PF14310">
    <property type="entry name" value="Fn3-like"/>
    <property type="match status" value="1"/>
</dbReference>
<dbReference type="Pfam" id="PF01915">
    <property type="entry name" value="Glyco_hydro_3_C"/>
    <property type="match status" value="1"/>
</dbReference>
<keyword evidence="1 4" id="KW-0732">Signal</keyword>
<keyword evidence="2" id="KW-0378">Hydrolase</keyword>
<feature type="chain" id="PRO_5002263712" description="Fibronectin type III-like domain-containing protein" evidence="4">
    <location>
        <begin position="22"/>
        <end position="770"/>
    </location>
</feature>
<dbReference type="GO" id="GO:0046556">
    <property type="term" value="F:alpha-L-arabinofuranosidase activity"/>
    <property type="evidence" value="ECO:0007669"/>
    <property type="project" value="TreeGrafter"/>
</dbReference>
<accession>A0A0D3HKS7</accession>
<dbReference type="Proteomes" id="UP000026960">
    <property type="component" value="Chromosome 11"/>
</dbReference>
<evidence type="ECO:0000313" key="7">
    <source>
        <dbReference type="Proteomes" id="UP000026960"/>
    </source>
</evidence>
<name>A0A0D3HKS7_9ORYZ</name>
<dbReference type="SUPFAM" id="SSF51445">
    <property type="entry name" value="(Trans)glycosidases"/>
    <property type="match status" value="1"/>
</dbReference>
<dbReference type="Pfam" id="PF00933">
    <property type="entry name" value="Glyco_hydro_3"/>
    <property type="match status" value="1"/>
</dbReference>
<dbReference type="Gene3D" id="3.40.50.1700">
    <property type="entry name" value="Glycoside hydrolase family 3 C-terminal domain"/>
    <property type="match status" value="1"/>
</dbReference>
<evidence type="ECO:0000256" key="3">
    <source>
        <dbReference type="ARBA" id="ARBA00023295"/>
    </source>
</evidence>
<reference evidence="6" key="2">
    <citation type="submission" date="2015-03" db="UniProtKB">
        <authorList>
            <consortium name="EnsemblPlants"/>
        </authorList>
    </citation>
    <scope>IDENTIFICATION</scope>
</reference>
<dbReference type="InterPro" id="IPR044993">
    <property type="entry name" value="BXL"/>
</dbReference>
<dbReference type="AlphaFoldDB" id="A0A0D3HKS7"/>
<evidence type="ECO:0000256" key="2">
    <source>
        <dbReference type="ARBA" id="ARBA00022801"/>
    </source>
</evidence>
<evidence type="ECO:0000313" key="6">
    <source>
        <dbReference type="EnsemblPlants" id="OBART11G10280.1"/>
    </source>
</evidence>
<protein>
    <recommendedName>
        <fullName evidence="5">Fibronectin type III-like domain-containing protein</fullName>
    </recommendedName>
</protein>
<keyword evidence="3" id="KW-0326">Glycosidase</keyword>
<dbReference type="GO" id="GO:0009044">
    <property type="term" value="F:xylan 1,4-beta-xylosidase activity"/>
    <property type="evidence" value="ECO:0007669"/>
    <property type="project" value="InterPro"/>
</dbReference>
<dbReference type="HOGENOM" id="CLU_004542_5_3_1"/>
<dbReference type="InterPro" id="IPR036881">
    <property type="entry name" value="Glyco_hydro_3_C_sf"/>
</dbReference>
<dbReference type="FunFam" id="3.40.50.1700:FF:000001">
    <property type="entry name" value="probable beta-D-xylosidase 2"/>
    <property type="match status" value="1"/>
</dbReference>
<reference evidence="6" key="1">
    <citation type="journal article" date="2009" name="Rice">
        <title>De Novo Next Generation Sequencing of Plant Genomes.</title>
        <authorList>
            <person name="Rounsley S."/>
            <person name="Marri P.R."/>
            <person name="Yu Y."/>
            <person name="He R."/>
            <person name="Sisneros N."/>
            <person name="Goicoechea J.L."/>
            <person name="Lee S.J."/>
            <person name="Angelova A."/>
            <person name="Kudrna D."/>
            <person name="Luo M."/>
            <person name="Affourtit J."/>
            <person name="Desany B."/>
            <person name="Knight J."/>
            <person name="Niazi F."/>
            <person name="Egholm M."/>
            <person name="Wing R.A."/>
        </authorList>
    </citation>
    <scope>NUCLEOTIDE SEQUENCE [LARGE SCALE GENOMIC DNA]</scope>
    <source>
        <strain evidence="6">cv. IRGC 105608</strain>
    </source>
</reference>
<dbReference type="SUPFAM" id="SSF52279">
    <property type="entry name" value="Beta-D-glucan exohydrolase, C-terminal domain"/>
    <property type="match status" value="1"/>
</dbReference>
<dbReference type="PaxDb" id="65489-OBART11G10280.1"/>
<evidence type="ECO:0000259" key="5">
    <source>
        <dbReference type="SMART" id="SM01217"/>
    </source>
</evidence>
<dbReference type="InterPro" id="IPR001764">
    <property type="entry name" value="Glyco_hydro_3_N"/>
</dbReference>
<dbReference type="Gene3D" id="2.60.40.10">
    <property type="entry name" value="Immunoglobulins"/>
    <property type="match status" value="1"/>
</dbReference>
<dbReference type="GO" id="GO:0045493">
    <property type="term" value="P:xylan catabolic process"/>
    <property type="evidence" value="ECO:0007669"/>
    <property type="project" value="InterPro"/>
</dbReference>
<proteinExistence type="predicted"/>
<evidence type="ECO:0000256" key="1">
    <source>
        <dbReference type="ARBA" id="ARBA00022729"/>
    </source>
</evidence>
<dbReference type="EnsemblPlants" id="OBART11G10280.1">
    <property type="protein sequence ID" value="OBART11G10280.1"/>
    <property type="gene ID" value="OBART11G10280"/>
</dbReference>